<feature type="compositionally biased region" description="Acidic residues" evidence="1">
    <location>
        <begin position="75"/>
        <end position="90"/>
    </location>
</feature>
<dbReference type="Proteomes" id="UP000612899">
    <property type="component" value="Unassembled WGS sequence"/>
</dbReference>
<name>A0A8J3QIR6_9ACTN</name>
<dbReference type="EMBL" id="BONY01000151">
    <property type="protein sequence ID" value="GIH11643.1"/>
    <property type="molecule type" value="Genomic_DNA"/>
</dbReference>
<reference evidence="2" key="1">
    <citation type="submission" date="2021-01" db="EMBL/GenBank/DDBJ databases">
        <title>Whole genome shotgun sequence of Rhizocola hellebori NBRC 109834.</title>
        <authorList>
            <person name="Komaki H."/>
            <person name="Tamura T."/>
        </authorList>
    </citation>
    <scope>NUCLEOTIDE SEQUENCE</scope>
    <source>
        <strain evidence="2">NBRC 109834</strain>
    </source>
</reference>
<organism evidence="2 3">
    <name type="scientific">Rhizocola hellebori</name>
    <dbReference type="NCBI Taxonomy" id="1392758"/>
    <lineage>
        <taxon>Bacteria</taxon>
        <taxon>Bacillati</taxon>
        <taxon>Actinomycetota</taxon>
        <taxon>Actinomycetes</taxon>
        <taxon>Micromonosporales</taxon>
        <taxon>Micromonosporaceae</taxon>
        <taxon>Rhizocola</taxon>
    </lineage>
</organism>
<accession>A0A8J3QIR6</accession>
<feature type="region of interest" description="Disordered" evidence="1">
    <location>
        <begin position="41"/>
        <end position="100"/>
    </location>
</feature>
<dbReference type="AlphaFoldDB" id="A0A8J3QIR6"/>
<evidence type="ECO:0000256" key="1">
    <source>
        <dbReference type="SAM" id="MobiDB-lite"/>
    </source>
</evidence>
<dbReference type="RefSeq" id="WP_203915368.1">
    <property type="nucleotide sequence ID" value="NZ_BONY01000151.1"/>
</dbReference>
<sequence>MLVRLAVAWIDPFGRPFNAGDVVDIDAITLAELEEQGVVENMTDPKQAYVGPTGGEEDGYVGPTGTEKSSYVGPTEEDGDYVGPTDEDGDYVGPTGTGND</sequence>
<evidence type="ECO:0000313" key="2">
    <source>
        <dbReference type="EMBL" id="GIH11643.1"/>
    </source>
</evidence>
<proteinExistence type="predicted"/>
<comment type="caution">
    <text evidence="2">The sequence shown here is derived from an EMBL/GenBank/DDBJ whole genome shotgun (WGS) entry which is preliminary data.</text>
</comment>
<evidence type="ECO:0000313" key="3">
    <source>
        <dbReference type="Proteomes" id="UP000612899"/>
    </source>
</evidence>
<keyword evidence="3" id="KW-1185">Reference proteome</keyword>
<gene>
    <name evidence="2" type="ORF">Rhe02_97100</name>
</gene>
<protein>
    <submittedName>
        <fullName evidence="2">Uncharacterized protein</fullName>
    </submittedName>
</protein>